<protein>
    <recommendedName>
        <fullName evidence="7">TldD/PmbA family protein</fullName>
    </recommendedName>
</protein>
<dbReference type="GO" id="GO:0006508">
    <property type="term" value="P:proteolysis"/>
    <property type="evidence" value="ECO:0007669"/>
    <property type="project" value="InterPro"/>
</dbReference>
<feature type="region of interest" description="Disordered" evidence="2">
    <location>
        <begin position="178"/>
        <end position="208"/>
    </location>
</feature>
<feature type="region of interest" description="Disordered" evidence="2">
    <location>
        <begin position="51"/>
        <end position="84"/>
    </location>
</feature>
<dbReference type="InterPro" id="IPR036059">
    <property type="entry name" value="TldD/PmbA_sf"/>
</dbReference>
<dbReference type="InterPro" id="IPR002510">
    <property type="entry name" value="Metalloprtase-TldD/E_N"/>
</dbReference>
<dbReference type="Pfam" id="PF19289">
    <property type="entry name" value="PmbA_TldD_3rd"/>
    <property type="match status" value="1"/>
</dbReference>
<evidence type="ECO:0000256" key="1">
    <source>
        <dbReference type="ARBA" id="ARBA00005836"/>
    </source>
</evidence>
<dbReference type="PANTHER" id="PTHR43421:SF1">
    <property type="entry name" value="METALLOPROTEASE PMBA"/>
    <property type="match status" value="1"/>
</dbReference>
<evidence type="ECO:0000256" key="2">
    <source>
        <dbReference type="SAM" id="MobiDB-lite"/>
    </source>
</evidence>
<dbReference type="InterPro" id="IPR047657">
    <property type="entry name" value="PmbA"/>
</dbReference>
<dbReference type="EMBL" id="VANP01000011">
    <property type="protein sequence ID" value="TLP55273.1"/>
    <property type="molecule type" value="Genomic_DNA"/>
</dbReference>
<comment type="caution">
    <text evidence="5">The sequence shown here is derived from an EMBL/GenBank/DDBJ whole genome shotgun (WGS) entry which is preliminary data.</text>
</comment>
<gene>
    <name evidence="5" type="ORF">FED44_26545</name>
</gene>
<dbReference type="InterPro" id="IPR045569">
    <property type="entry name" value="Metalloprtase-TldD/E_C"/>
</dbReference>
<feature type="compositionally biased region" description="Low complexity" evidence="2">
    <location>
        <begin position="65"/>
        <end position="75"/>
    </location>
</feature>
<dbReference type="PANTHER" id="PTHR43421">
    <property type="entry name" value="METALLOPROTEASE PMBA"/>
    <property type="match status" value="1"/>
</dbReference>
<evidence type="ECO:0000313" key="5">
    <source>
        <dbReference type="EMBL" id="TLP55273.1"/>
    </source>
</evidence>
<reference evidence="5" key="1">
    <citation type="submission" date="2019-05" db="EMBL/GenBank/DDBJ databases">
        <title>Isolation, diversity and antifungal activity of Actinobacteria from wheat.</title>
        <authorList>
            <person name="Yu B."/>
        </authorList>
    </citation>
    <scope>NUCLEOTIDE SEQUENCE [LARGE SCALE GENOMIC DNA]</scope>
    <source>
        <strain evidence="5">NEAU-HEGS1-5</strain>
    </source>
</reference>
<dbReference type="Pfam" id="PF01523">
    <property type="entry name" value="PmbA_TldD_1st"/>
    <property type="match status" value="1"/>
</dbReference>
<proteinExistence type="inferred from homology"/>
<organism evidence="5 6">
    <name type="scientific">Microbispora triticiradicis</name>
    <dbReference type="NCBI Taxonomy" id="2200763"/>
    <lineage>
        <taxon>Bacteria</taxon>
        <taxon>Bacillati</taxon>
        <taxon>Actinomycetota</taxon>
        <taxon>Actinomycetes</taxon>
        <taxon>Streptosporangiales</taxon>
        <taxon>Streptosporangiaceae</taxon>
        <taxon>Microbispora</taxon>
    </lineage>
</organism>
<feature type="region of interest" description="Disordered" evidence="2">
    <location>
        <begin position="355"/>
        <end position="378"/>
    </location>
</feature>
<dbReference type="GO" id="GO:0005829">
    <property type="term" value="C:cytosol"/>
    <property type="evidence" value="ECO:0007669"/>
    <property type="project" value="TreeGrafter"/>
</dbReference>
<dbReference type="Gene3D" id="3.30.2290.10">
    <property type="entry name" value="PmbA/TldD superfamily"/>
    <property type="match status" value="1"/>
</dbReference>
<name>A0A5R8YPG4_9ACTN</name>
<dbReference type="OrthoDB" id="3505552at2"/>
<dbReference type="SUPFAM" id="SSF111283">
    <property type="entry name" value="Putative modulator of DNA gyrase, PmbA/TldD"/>
    <property type="match status" value="1"/>
</dbReference>
<feature type="domain" description="Metalloprotease TldD/E C-terminal" evidence="4">
    <location>
        <begin position="304"/>
        <end position="521"/>
    </location>
</feature>
<feature type="domain" description="Metalloprotease TldD/E N-terminal" evidence="3">
    <location>
        <begin position="116"/>
        <end position="178"/>
    </location>
</feature>
<feature type="compositionally biased region" description="Low complexity" evidence="2">
    <location>
        <begin position="190"/>
        <end position="208"/>
    </location>
</feature>
<evidence type="ECO:0000313" key="6">
    <source>
        <dbReference type="Proteomes" id="UP000309033"/>
    </source>
</evidence>
<dbReference type="AlphaFoldDB" id="A0A5R8YPG4"/>
<keyword evidence="6" id="KW-1185">Reference proteome</keyword>
<comment type="similarity">
    <text evidence="1">Belongs to the peptidase U62 family.</text>
</comment>
<dbReference type="Proteomes" id="UP000309033">
    <property type="component" value="Unassembled WGS sequence"/>
</dbReference>
<evidence type="ECO:0000259" key="4">
    <source>
        <dbReference type="Pfam" id="PF19289"/>
    </source>
</evidence>
<feature type="compositionally biased region" description="Polar residues" evidence="2">
    <location>
        <begin position="51"/>
        <end position="64"/>
    </location>
</feature>
<evidence type="ECO:0000259" key="3">
    <source>
        <dbReference type="Pfam" id="PF01523"/>
    </source>
</evidence>
<evidence type="ECO:0008006" key="7">
    <source>
        <dbReference type="Google" id="ProtNLM"/>
    </source>
</evidence>
<dbReference type="InterPro" id="IPR035068">
    <property type="entry name" value="TldD/PmbA_N"/>
</dbReference>
<sequence length="540" mass="56204">MWRTGCWPAACSAGRPTAPDSPSCRRSAGRSATARSADGSEAWCCPVTCSAPSRPSTRSAVSSGAATPRRAAASRARTRCRSAPGPPCCDCEAYVSPLADRLEQVGAEAAARADHWEILAVERDDTVVEVGSGVPDLVRSAHETALCLRVHRHGRVGTATTTRLDDVRGLVGEAVRNAAHGPPASHDPVAGRTAAPQAAGTPAADQGTRSVRLLAERLGALQRSSGLTVHGTVTRTEQAVHRAAPDGRTTTSDRFFHVAALAEGSAVQLPWTGWTRTPELPTALSAWLEAAAGWDGLPVADAPSGDHDVLLAPSAVHTLLTPLVTALNGTAVTAGRSFVAGRLGEPFLHPSIGLRDHPSEPAAPDEEGTGGLAWPGSDDDGVPCAPLTLVERGVPVRAYHSVRTAAACGTAPTGHGFRGNALRRTVLKPATPVLNGATLSAGPADAGSFDDLLTGVREGVLVESLMGGHQRAGLSPVVEGRLRLGFLIRDGRVAGILRQRPIALDLREVLGRRFRAVSDRRWAVSRIWSGRLPFVLAGGT</sequence>
<accession>A0A5R8YPG4</accession>
<dbReference type="GO" id="GO:0008237">
    <property type="term" value="F:metallopeptidase activity"/>
    <property type="evidence" value="ECO:0007669"/>
    <property type="project" value="InterPro"/>
</dbReference>